<evidence type="ECO:0000313" key="3">
    <source>
        <dbReference type="Proteomes" id="UP000475117"/>
    </source>
</evidence>
<gene>
    <name evidence="2" type="ORF">G3M56_009150</name>
</gene>
<sequence>MESKNNLENQLARLKTLLSLILAVLLLNIGYIATPFGKTQLGEVVGVLALIASAMIIFVVALRALAIGVKQLKKIGDEVEAARSEEYKKEVEVE</sequence>
<dbReference type="EMBL" id="CP066776">
    <property type="protein sequence ID" value="QQL44059.1"/>
    <property type="molecule type" value="Genomic_DNA"/>
</dbReference>
<feature type="transmembrane region" description="Helical" evidence="1">
    <location>
        <begin position="12"/>
        <end position="33"/>
    </location>
</feature>
<evidence type="ECO:0000256" key="1">
    <source>
        <dbReference type="SAM" id="Phobius"/>
    </source>
</evidence>
<accession>A0A7T7EZS9</accession>
<keyword evidence="3" id="KW-1185">Reference proteome</keyword>
<dbReference type="AlphaFoldDB" id="A0A7T7EZS9"/>
<feature type="transmembrane region" description="Helical" evidence="1">
    <location>
        <begin position="45"/>
        <end position="66"/>
    </location>
</feature>
<organism evidence="2 3">
    <name type="scientific">Sulfuriroseicoccus oceanibius</name>
    <dbReference type="NCBI Taxonomy" id="2707525"/>
    <lineage>
        <taxon>Bacteria</taxon>
        <taxon>Pseudomonadati</taxon>
        <taxon>Verrucomicrobiota</taxon>
        <taxon>Verrucomicrobiia</taxon>
        <taxon>Verrucomicrobiales</taxon>
        <taxon>Verrucomicrobiaceae</taxon>
        <taxon>Sulfuriroseicoccus</taxon>
    </lineage>
</organism>
<reference evidence="2 3" key="1">
    <citation type="submission" date="2020-12" db="EMBL/GenBank/DDBJ databases">
        <title>Sulforoseuscoccus oceanibium gen. nov., sp. nov., a representative of the phylum Verrucomicrobia with special cytoplasmic membrane, and proposal of Sulforoseuscoccusaceae fam. nov.</title>
        <authorList>
            <person name="Xi F."/>
        </authorList>
    </citation>
    <scope>NUCLEOTIDE SEQUENCE [LARGE SCALE GENOMIC DNA]</scope>
    <source>
        <strain evidence="2 3">T37</strain>
    </source>
</reference>
<protein>
    <submittedName>
        <fullName evidence="2">Uncharacterized protein</fullName>
    </submittedName>
</protein>
<keyword evidence="1" id="KW-1133">Transmembrane helix</keyword>
<name>A0A7T7EZS9_9BACT</name>
<evidence type="ECO:0000313" key="2">
    <source>
        <dbReference type="EMBL" id="QQL44059.1"/>
    </source>
</evidence>
<proteinExistence type="predicted"/>
<keyword evidence="1" id="KW-0472">Membrane</keyword>
<keyword evidence="1" id="KW-0812">Transmembrane</keyword>
<dbReference type="KEGG" id="soa:G3M56_009150"/>
<dbReference type="RefSeq" id="WP_235203345.1">
    <property type="nucleotide sequence ID" value="NZ_CP066776.1"/>
</dbReference>
<dbReference type="Proteomes" id="UP000475117">
    <property type="component" value="Chromosome"/>
</dbReference>